<evidence type="ECO:0008006" key="3">
    <source>
        <dbReference type="Google" id="ProtNLM"/>
    </source>
</evidence>
<dbReference type="OrthoDB" id="1807857at2"/>
<name>M7NBH2_9FLAO</name>
<dbReference type="GeneID" id="98640243"/>
<dbReference type="SUPFAM" id="SSF46785">
    <property type="entry name" value="Winged helix' DNA-binding domain"/>
    <property type="match status" value="1"/>
</dbReference>
<evidence type="ECO:0000313" key="2">
    <source>
        <dbReference type="Proteomes" id="UP000012024"/>
    </source>
</evidence>
<dbReference type="InterPro" id="IPR036388">
    <property type="entry name" value="WH-like_DNA-bd_sf"/>
</dbReference>
<dbReference type="InterPro" id="IPR036390">
    <property type="entry name" value="WH_DNA-bd_sf"/>
</dbReference>
<keyword evidence="2" id="KW-1185">Reference proteome</keyword>
<gene>
    <name evidence="1" type="ORF">D778_01708</name>
</gene>
<dbReference type="AlphaFoldDB" id="M7NBH2"/>
<accession>M7NBH2</accession>
<protein>
    <recommendedName>
        <fullName evidence="3">Transcriptional regulator</fullName>
    </recommendedName>
</protein>
<sequence length="171" mass="19542">MKSDLKNKKYQLVEKLGVHFEHTEQLAPVASRILAYVILTGKAGVTFEDLVSDLCASKSTISTHLNHLQDLNKITYFTKIGNRKKFFIINSDTLLKSIDRMIAQWESEKELHEEVTNYKLEVNSLETTTSDLKFDVTYHDNYINFLNLAIASMSLLKEKVAVMNLQSKPSI</sequence>
<dbReference type="RefSeq" id="WP_007647044.1">
    <property type="nucleotide sequence ID" value="NZ_ANLA01000004.1"/>
</dbReference>
<comment type="caution">
    <text evidence="1">The sequence shown here is derived from an EMBL/GenBank/DDBJ whole genome shotgun (WGS) entry which is preliminary data.</text>
</comment>
<evidence type="ECO:0000313" key="1">
    <source>
        <dbReference type="EMBL" id="EMQ95818.1"/>
    </source>
</evidence>
<dbReference type="eggNOG" id="COG1510">
    <property type="taxonomic scope" value="Bacteria"/>
</dbReference>
<dbReference type="PATRIC" id="fig|1137281.3.peg.308"/>
<dbReference type="Gene3D" id="1.10.10.10">
    <property type="entry name" value="Winged helix-like DNA-binding domain superfamily/Winged helix DNA-binding domain"/>
    <property type="match status" value="1"/>
</dbReference>
<reference evidence="1 2" key="1">
    <citation type="submission" date="2012-12" db="EMBL/GenBank/DDBJ databases">
        <title>Genome assembly of Formosa sp. AK20.</title>
        <authorList>
            <person name="Kumar R."/>
            <person name="Khatri I."/>
            <person name="Vaidya B."/>
            <person name="Subramanian S."/>
            <person name="Pinnaka A."/>
        </authorList>
    </citation>
    <scope>NUCLEOTIDE SEQUENCE [LARGE SCALE GENOMIC DNA]</scope>
    <source>
        <strain evidence="1 2">AK20</strain>
    </source>
</reference>
<organism evidence="1 2">
    <name type="scientific">Xanthomarina gelatinilytica</name>
    <dbReference type="NCBI Taxonomy" id="1137281"/>
    <lineage>
        <taxon>Bacteria</taxon>
        <taxon>Pseudomonadati</taxon>
        <taxon>Bacteroidota</taxon>
        <taxon>Flavobacteriia</taxon>
        <taxon>Flavobacteriales</taxon>
        <taxon>Flavobacteriaceae</taxon>
        <taxon>Xanthomarina</taxon>
    </lineage>
</organism>
<dbReference type="EMBL" id="ANLA01000004">
    <property type="protein sequence ID" value="EMQ95818.1"/>
    <property type="molecule type" value="Genomic_DNA"/>
</dbReference>
<proteinExistence type="predicted"/>
<dbReference type="Proteomes" id="UP000012024">
    <property type="component" value="Unassembled WGS sequence"/>
</dbReference>